<dbReference type="InterPro" id="IPR050951">
    <property type="entry name" value="Retrovirus_Pol_polyprotein"/>
</dbReference>
<comment type="caution">
    <text evidence="1">The sequence shown here is derived from an EMBL/GenBank/DDBJ whole genome shotgun (WGS) entry which is preliminary data.</text>
</comment>
<dbReference type="PANTHER" id="PTHR37984:SF9">
    <property type="entry name" value="INTEGRASE CATALYTIC DOMAIN-CONTAINING PROTEIN"/>
    <property type="match status" value="1"/>
</dbReference>
<sequence>MLCPLATRKHCLIHETEFKMRSKCPKCGYNHPQRTCPAAGKECKKCGKVGHFAKVYWSKQVLTINSGHEIRKSEPSSSETFFVSSVDIHHKELDWIEKLTLPNGNSFYFKLDTRAQCIILSSLINQRALLTIRPSKTKALVSFSKDRVLVLGEVDVKVFTNQNRPHTVTFLIADNGHQCILGREMCENLGFIKCLKDFAYDIDLIDQPNLHIYPPRRVPYSNREKVKEELD</sequence>
<evidence type="ECO:0000313" key="2">
    <source>
        <dbReference type="Proteomes" id="UP001159363"/>
    </source>
</evidence>
<evidence type="ECO:0000313" key="1">
    <source>
        <dbReference type="EMBL" id="KAJ8884655.1"/>
    </source>
</evidence>
<reference evidence="1 2" key="1">
    <citation type="submission" date="2023-02" db="EMBL/GenBank/DDBJ databases">
        <title>LHISI_Scaffold_Assembly.</title>
        <authorList>
            <person name="Stuart O.P."/>
            <person name="Cleave R."/>
            <person name="Magrath M.J.L."/>
            <person name="Mikheyev A.S."/>
        </authorList>
    </citation>
    <scope>NUCLEOTIDE SEQUENCE [LARGE SCALE GENOMIC DNA]</scope>
    <source>
        <strain evidence="1">Daus_M_001</strain>
        <tissue evidence="1">Leg muscle</tissue>
    </source>
</reference>
<name>A0ABQ9HJW8_9NEOP</name>
<feature type="non-terminal residue" evidence="1">
    <location>
        <position position="231"/>
    </location>
</feature>
<gene>
    <name evidence="1" type="ORF">PR048_016513</name>
</gene>
<proteinExistence type="predicted"/>
<dbReference type="Proteomes" id="UP001159363">
    <property type="component" value="Chromosome 4"/>
</dbReference>
<evidence type="ECO:0008006" key="3">
    <source>
        <dbReference type="Google" id="ProtNLM"/>
    </source>
</evidence>
<dbReference type="PANTHER" id="PTHR37984">
    <property type="entry name" value="PROTEIN CBG26694"/>
    <property type="match status" value="1"/>
</dbReference>
<organism evidence="1 2">
    <name type="scientific">Dryococelus australis</name>
    <dbReference type="NCBI Taxonomy" id="614101"/>
    <lineage>
        <taxon>Eukaryota</taxon>
        <taxon>Metazoa</taxon>
        <taxon>Ecdysozoa</taxon>
        <taxon>Arthropoda</taxon>
        <taxon>Hexapoda</taxon>
        <taxon>Insecta</taxon>
        <taxon>Pterygota</taxon>
        <taxon>Neoptera</taxon>
        <taxon>Polyneoptera</taxon>
        <taxon>Phasmatodea</taxon>
        <taxon>Verophasmatodea</taxon>
        <taxon>Anareolatae</taxon>
        <taxon>Phasmatidae</taxon>
        <taxon>Eurycanthinae</taxon>
        <taxon>Dryococelus</taxon>
    </lineage>
</organism>
<dbReference type="EMBL" id="JARBHB010000005">
    <property type="protein sequence ID" value="KAJ8884655.1"/>
    <property type="molecule type" value="Genomic_DNA"/>
</dbReference>
<accession>A0ABQ9HJW8</accession>
<keyword evidence="2" id="KW-1185">Reference proteome</keyword>
<dbReference type="Gene3D" id="4.10.60.10">
    <property type="entry name" value="Zinc finger, CCHC-type"/>
    <property type="match status" value="1"/>
</dbReference>
<protein>
    <recommendedName>
        <fullName evidence="3">CCHC-type domain-containing protein</fullName>
    </recommendedName>
</protein>